<reference evidence="3" key="1">
    <citation type="journal article" date="2019" name="Int. J. Syst. Evol. Microbiol.">
        <title>The Global Catalogue of Microorganisms (GCM) 10K type strain sequencing project: providing services to taxonomists for standard genome sequencing and annotation.</title>
        <authorList>
            <consortium name="The Broad Institute Genomics Platform"/>
            <consortium name="The Broad Institute Genome Sequencing Center for Infectious Disease"/>
            <person name="Wu L."/>
            <person name="Ma J."/>
        </authorList>
    </citation>
    <scope>NUCLEOTIDE SEQUENCE [LARGE SCALE GENOMIC DNA]</scope>
    <source>
        <strain evidence="3">JCM 13250</strain>
    </source>
</reference>
<dbReference type="EMBL" id="BAAALT010000271">
    <property type="protein sequence ID" value="GAA1831669.1"/>
    <property type="molecule type" value="Genomic_DNA"/>
</dbReference>
<feature type="signal peptide" evidence="1">
    <location>
        <begin position="1"/>
        <end position="27"/>
    </location>
</feature>
<organism evidence="2 3">
    <name type="scientific">Luedemannella flava</name>
    <dbReference type="NCBI Taxonomy" id="349316"/>
    <lineage>
        <taxon>Bacteria</taxon>
        <taxon>Bacillati</taxon>
        <taxon>Actinomycetota</taxon>
        <taxon>Actinomycetes</taxon>
        <taxon>Micromonosporales</taxon>
        <taxon>Micromonosporaceae</taxon>
        <taxon>Luedemannella</taxon>
    </lineage>
</organism>
<evidence type="ECO:0000256" key="1">
    <source>
        <dbReference type="SAM" id="SignalP"/>
    </source>
</evidence>
<name>A0ABP4YUU7_9ACTN</name>
<dbReference type="Gene3D" id="2.160.20.80">
    <property type="entry name" value="E3 ubiquitin-protein ligase SopA"/>
    <property type="match status" value="1"/>
</dbReference>
<dbReference type="InterPro" id="IPR051082">
    <property type="entry name" value="Pentapeptide-BTB/POZ_domain"/>
</dbReference>
<sequence>MSEDARPRLRADCSRCFALCCVAPAFAASSDFALTKPAGRPCPNLAADFRCGIHADLRGHGFPGCVVYDCFGAGQQVSQVVYAGRDWRAAPENAPQMFAVFPIVRDLHELLYYAAEALTLAAAEPVHDELRAAADAIERLTAADAGTLLAVDVTARRGEVNVLLSRASELVRAQVPSRRADHRRANLMGVRLAGRDLRGANLRGALLIGADLRRADLRLADVTGADLRGADLGGANLSDTLFLLQSQLTAAHGDARTMVPATLVRPAHWPA</sequence>
<evidence type="ECO:0000313" key="2">
    <source>
        <dbReference type="EMBL" id="GAA1831669.1"/>
    </source>
</evidence>
<dbReference type="InterPro" id="IPR001646">
    <property type="entry name" value="5peptide_repeat"/>
</dbReference>
<accession>A0ABP4YUU7</accession>
<dbReference type="SUPFAM" id="SSF141571">
    <property type="entry name" value="Pentapeptide repeat-like"/>
    <property type="match status" value="1"/>
</dbReference>
<feature type="chain" id="PRO_5047244590" evidence="1">
    <location>
        <begin position="28"/>
        <end position="271"/>
    </location>
</feature>
<evidence type="ECO:0000313" key="3">
    <source>
        <dbReference type="Proteomes" id="UP001500218"/>
    </source>
</evidence>
<keyword evidence="1" id="KW-0732">Signal</keyword>
<dbReference type="PANTHER" id="PTHR14136">
    <property type="entry name" value="BTB_POZ DOMAIN-CONTAINING PROTEIN KCTD9"/>
    <property type="match status" value="1"/>
</dbReference>
<protein>
    <submittedName>
        <fullName evidence="2">Pentapeptide repeat-containing protein</fullName>
    </submittedName>
</protein>
<dbReference type="RefSeq" id="WP_344139129.1">
    <property type="nucleotide sequence ID" value="NZ_BAAALT010000271.1"/>
</dbReference>
<dbReference type="Proteomes" id="UP001500218">
    <property type="component" value="Unassembled WGS sequence"/>
</dbReference>
<comment type="caution">
    <text evidence="2">The sequence shown here is derived from an EMBL/GenBank/DDBJ whole genome shotgun (WGS) entry which is preliminary data.</text>
</comment>
<dbReference type="PANTHER" id="PTHR14136:SF17">
    <property type="entry name" value="BTB_POZ DOMAIN-CONTAINING PROTEIN KCTD9"/>
    <property type="match status" value="1"/>
</dbReference>
<keyword evidence="3" id="KW-1185">Reference proteome</keyword>
<proteinExistence type="predicted"/>
<dbReference type="Pfam" id="PF00805">
    <property type="entry name" value="Pentapeptide"/>
    <property type="match status" value="1"/>
</dbReference>
<gene>
    <name evidence="2" type="ORF">GCM10009682_57780</name>
</gene>